<sequence>MYLVPTSPFLSLFIFQLYIFISVDFVLLQLPFESALISVPRVMYIHISLTVTLCINYITKAIISHNQDSSFSSFSCEHLSWSSFCAQSDR</sequence>
<evidence type="ECO:0000313" key="2">
    <source>
        <dbReference type="EMBL" id="CDS17638.1"/>
    </source>
</evidence>
<keyword evidence="1" id="KW-0812">Transmembrane</keyword>
<evidence type="ECO:0000313" key="3">
    <source>
        <dbReference type="Proteomes" id="UP000492820"/>
    </source>
</evidence>
<name>A0A068WIX8_ECHGR</name>
<reference evidence="2" key="2">
    <citation type="submission" date="2014-06" db="EMBL/GenBank/DDBJ databases">
        <authorList>
            <person name="Aslett M."/>
        </authorList>
    </citation>
    <scope>NUCLEOTIDE SEQUENCE</scope>
</reference>
<gene>
    <name evidence="2" type="ORF">EgrG_001040100</name>
</gene>
<protein>
    <submittedName>
        <fullName evidence="2 4">Expressed protein</fullName>
    </submittedName>
</protein>
<reference evidence="2 3" key="1">
    <citation type="journal article" date="2013" name="Nature">
        <title>The genomes of four tapeworm species reveal adaptations to parasitism.</title>
        <authorList>
            <person name="Tsai I.J."/>
            <person name="Zarowiecki M."/>
            <person name="Holroyd N."/>
            <person name="Garciarrubio A."/>
            <person name="Sanchez-Flores A."/>
            <person name="Brooks K.L."/>
            <person name="Tracey A."/>
            <person name="Bobes R.J."/>
            <person name="Fragoso G."/>
            <person name="Sciutto E."/>
            <person name="Aslett M."/>
            <person name="Beasley H."/>
            <person name="Bennett H.M."/>
            <person name="Cai J."/>
            <person name="Camicia F."/>
            <person name="Clark R."/>
            <person name="Cucher M."/>
            <person name="De Silva N."/>
            <person name="Day T.A."/>
            <person name="Deplazes P."/>
            <person name="Estrada K."/>
            <person name="Fernandez C."/>
            <person name="Holland P.W."/>
            <person name="Hou J."/>
            <person name="Hu S."/>
            <person name="Huckvale T."/>
            <person name="Hung S.S."/>
            <person name="Kamenetzky L."/>
            <person name="Keane J.A."/>
            <person name="Kiss F."/>
            <person name="Koziol U."/>
            <person name="Lambert O."/>
            <person name="Liu K."/>
            <person name="Luo X."/>
            <person name="Luo Y."/>
            <person name="Macchiaroli N."/>
            <person name="Nichol S."/>
            <person name="Paps J."/>
            <person name="Parkinson J."/>
            <person name="Pouchkina-Stantcheva N."/>
            <person name="Riddiford N."/>
            <person name="Rosenzvit M."/>
            <person name="Salinas G."/>
            <person name="Wasmuth J.D."/>
            <person name="Zamanian M."/>
            <person name="Zheng Y."/>
            <person name="Cai X."/>
            <person name="Soberon X."/>
            <person name="Olson P.D."/>
            <person name="Laclette J.P."/>
            <person name="Brehm K."/>
            <person name="Berriman M."/>
            <person name="Garciarrubio A."/>
            <person name="Bobes R.J."/>
            <person name="Fragoso G."/>
            <person name="Sanchez-Flores A."/>
            <person name="Estrada K."/>
            <person name="Cevallos M.A."/>
            <person name="Morett E."/>
            <person name="Gonzalez V."/>
            <person name="Portillo T."/>
            <person name="Ochoa-Leyva A."/>
            <person name="Jose M.V."/>
            <person name="Sciutto E."/>
            <person name="Landa A."/>
            <person name="Jimenez L."/>
            <person name="Valdes V."/>
            <person name="Carrero J.C."/>
            <person name="Larralde C."/>
            <person name="Morales-Montor J."/>
            <person name="Limon-Lason J."/>
            <person name="Soberon X."/>
            <person name="Laclette J.P."/>
        </authorList>
    </citation>
    <scope>NUCLEOTIDE SEQUENCE [LARGE SCALE GENOMIC DNA]</scope>
</reference>
<evidence type="ECO:0000256" key="1">
    <source>
        <dbReference type="SAM" id="Phobius"/>
    </source>
</evidence>
<accession>A0A068WIX8</accession>
<feature type="transmembrane region" description="Helical" evidence="1">
    <location>
        <begin position="42"/>
        <end position="63"/>
    </location>
</feature>
<dbReference type="EMBL" id="LK028577">
    <property type="protein sequence ID" value="CDS17638.1"/>
    <property type="molecule type" value="Genomic_DNA"/>
</dbReference>
<evidence type="ECO:0000313" key="4">
    <source>
        <dbReference type="WBParaSite" id="EgrG_001040100"/>
    </source>
</evidence>
<dbReference type="Proteomes" id="UP000492820">
    <property type="component" value="Unassembled WGS sequence"/>
</dbReference>
<proteinExistence type="predicted"/>
<dbReference type="WBParaSite" id="EgrG_001040100">
    <property type="protein sequence ID" value="EgrG_001040100"/>
    <property type="gene ID" value="EgrG_001040100"/>
</dbReference>
<reference evidence="4" key="3">
    <citation type="submission" date="2020-10" db="UniProtKB">
        <authorList>
            <consortium name="WormBaseParasite"/>
        </authorList>
    </citation>
    <scope>IDENTIFICATION</scope>
</reference>
<organism evidence="2">
    <name type="scientific">Echinococcus granulosus</name>
    <name type="common">Hydatid tapeworm</name>
    <dbReference type="NCBI Taxonomy" id="6210"/>
    <lineage>
        <taxon>Eukaryota</taxon>
        <taxon>Metazoa</taxon>
        <taxon>Spiralia</taxon>
        <taxon>Lophotrochozoa</taxon>
        <taxon>Platyhelminthes</taxon>
        <taxon>Cestoda</taxon>
        <taxon>Eucestoda</taxon>
        <taxon>Cyclophyllidea</taxon>
        <taxon>Taeniidae</taxon>
        <taxon>Echinococcus</taxon>
        <taxon>Echinococcus granulosus group</taxon>
    </lineage>
</organism>
<keyword evidence="1" id="KW-0472">Membrane</keyword>
<feature type="transmembrane region" description="Helical" evidence="1">
    <location>
        <begin position="12"/>
        <end position="30"/>
    </location>
</feature>
<keyword evidence="1" id="KW-1133">Transmembrane helix</keyword>
<dbReference type="AlphaFoldDB" id="A0A068WIX8"/>